<dbReference type="Gene3D" id="3.40.50.300">
    <property type="entry name" value="P-loop containing nucleotide triphosphate hydrolases"/>
    <property type="match status" value="1"/>
</dbReference>
<keyword evidence="3" id="KW-0378">Hydrolase</keyword>
<proteinExistence type="predicted"/>
<dbReference type="InterPro" id="IPR027417">
    <property type="entry name" value="P-loop_NTPase"/>
</dbReference>
<sequence>MSGVAAAIFDELNRVGALSADQLAENLGESVGFVEQALVDNHLVFQTVGDTRVWSVASPESFGAALYLNRLMRRWQVEALQKWLLSGRSSLVEAVTGAGKTDLALAAIVEARRRGLAALIVVPDQHDIDAWSKALSTGIPSSIVAQVDRGTGSLDAYPILLARSSILGDRRLRFARRERLLIIDEVDQLSVTDFANLTKIGTVTDKLGLTAAYEWPDLGAESVLKPYFGDVIDGCDYLRAVEDRMMAPPVVVAVGVDFTDSEARDYRIATDKASALTAELLDADDGSPEGALSLARRLDADAAVGPRTSTARALLGVDRDRRAILSRCTAKMSVVSTLRQAMHNTDLSAVYFDYDGADGTDTNVQPKKTAQSTPSVGVLLSVPRTPRSLMGLLARVFELNSPSEAFVTLVYVRGTMEDPQTDSAAANLALLREIALEFNDVNESDALSLLLLRASERDGGLDVSLDSGFNDGGPIEGPDTWSVVDAIKDIFDDYQGFPLWEEIRELLPDIDAEQTLRQGVDGISWMPVGSALVGAGGPGTRIERIRALSVLADVFEELGAHAQELSDLAQAFSRSALLSENMTTNRIRELWTGLGGRVAPGDRAPVEVRSVDDVMPLAADVDMSPALRRVLVAFDAAVSNRGGAMRGPLGSRKDEYEVLDARGVRRTVRLAADDAEGWSVPKAELNQASNAVRVFMSALDHHRFYIFTAPEFQQVAREATKNSTFGQKGKAKSKIIVIPKRSVVAGLDKWEKLGTLAMSSAATANSTSISESRVRRAHGTSSVDPASGGRSTIGAVEISGTGAQKFSPDASIVEPSDHPLFDSAGRIRVTLKVDSHSVPGALDTVTGQLQIAEVEVAGKNSGKLFRNAATAASAVRSMNKPETTFSDGISEWTVDGTNGKFLAHYLDQSSWTIEIPEKSSAG</sequence>
<dbReference type="Proteomes" id="UP001456513">
    <property type="component" value="Unassembled WGS sequence"/>
</dbReference>
<keyword evidence="4" id="KW-1185">Reference proteome</keyword>
<keyword evidence="3" id="KW-0347">Helicase</keyword>
<name>A0ABU9CVC6_9NOCA</name>
<reference evidence="3 4" key="1">
    <citation type="submission" date="2024-03" db="EMBL/GenBank/DDBJ databases">
        <title>Rhodococcus navarretei sp. nov. and Pseudarthrobacter quantumdoti sp. nov., two new species with the ability to biosynthesize Quantum Dots isolated from soil samples at Union Glacier, Antarctica.</title>
        <authorList>
            <person name="Vargas M."/>
        </authorList>
    </citation>
    <scope>NUCLEOTIDE SEQUENCE [LARGE SCALE GENOMIC DNA]</scope>
    <source>
        <strain evidence="3 4">EXRC-4A-4</strain>
    </source>
</reference>
<dbReference type="EMBL" id="JBBPCN010000001">
    <property type="protein sequence ID" value="MEK8070726.1"/>
    <property type="molecule type" value="Genomic_DNA"/>
</dbReference>
<organism evidence="3 4">
    <name type="scientific">Rhodococcus navarretei</name>
    <dbReference type="NCBI Taxonomy" id="3128981"/>
    <lineage>
        <taxon>Bacteria</taxon>
        <taxon>Bacillati</taxon>
        <taxon>Actinomycetota</taxon>
        <taxon>Actinomycetes</taxon>
        <taxon>Mycobacteriales</taxon>
        <taxon>Nocardiaceae</taxon>
        <taxon>Rhodococcus</taxon>
    </lineage>
</organism>
<dbReference type="SUPFAM" id="SSF52540">
    <property type="entry name" value="P-loop containing nucleoside triphosphate hydrolases"/>
    <property type="match status" value="1"/>
</dbReference>
<dbReference type="InterPro" id="IPR011545">
    <property type="entry name" value="DEAD/DEAH_box_helicase_dom"/>
</dbReference>
<accession>A0ABU9CVC6</accession>
<dbReference type="InterPro" id="IPR014001">
    <property type="entry name" value="Helicase_ATP-bd"/>
</dbReference>
<dbReference type="GO" id="GO:0004386">
    <property type="term" value="F:helicase activity"/>
    <property type="evidence" value="ECO:0007669"/>
    <property type="project" value="UniProtKB-KW"/>
</dbReference>
<keyword evidence="3" id="KW-0067">ATP-binding</keyword>
<protein>
    <submittedName>
        <fullName evidence="3">DEAD/DEAH box helicase</fullName>
    </submittedName>
</protein>
<evidence type="ECO:0000313" key="3">
    <source>
        <dbReference type="EMBL" id="MEK8070726.1"/>
    </source>
</evidence>
<evidence type="ECO:0000256" key="1">
    <source>
        <dbReference type="SAM" id="MobiDB-lite"/>
    </source>
</evidence>
<keyword evidence="3" id="KW-0547">Nucleotide-binding</keyword>
<dbReference type="RefSeq" id="WP_341440747.1">
    <property type="nucleotide sequence ID" value="NZ_JBBPCN010000001.1"/>
</dbReference>
<feature type="region of interest" description="Disordered" evidence="1">
    <location>
        <begin position="764"/>
        <end position="791"/>
    </location>
</feature>
<evidence type="ECO:0000259" key="2">
    <source>
        <dbReference type="PROSITE" id="PS51192"/>
    </source>
</evidence>
<comment type="caution">
    <text evidence="3">The sequence shown here is derived from an EMBL/GenBank/DDBJ whole genome shotgun (WGS) entry which is preliminary data.</text>
</comment>
<feature type="domain" description="Helicase ATP-binding" evidence="2">
    <location>
        <begin position="81"/>
        <end position="211"/>
    </location>
</feature>
<dbReference type="Pfam" id="PF00270">
    <property type="entry name" value="DEAD"/>
    <property type="match status" value="1"/>
</dbReference>
<dbReference type="PROSITE" id="PS51192">
    <property type="entry name" value="HELICASE_ATP_BIND_1"/>
    <property type="match status" value="1"/>
</dbReference>
<gene>
    <name evidence="3" type="ORF">AABD04_07690</name>
</gene>
<evidence type="ECO:0000313" key="4">
    <source>
        <dbReference type="Proteomes" id="UP001456513"/>
    </source>
</evidence>